<name>A0ABD5AKY2_ACICA</name>
<dbReference type="RefSeq" id="WP_307010885.1">
    <property type="nucleotide sequence ID" value="NZ_JAUSQP010000001.1"/>
</dbReference>
<dbReference type="Proteomes" id="UP001240164">
    <property type="component" value="Unassembled WGS sequence"/>
</dbReference>
<dbReference type="AlphaFoldDB" id="A0ABD5AKY2"/>
<evidence type="ECO:0000313" key="1">
    <source>
        <dbReference type="EMBL" id="MDP9803238.1"/>
    </source>
</evidence>
<evidence type="ECO:0000313" key="2">
    <source>
        <dbReference type="Proteomes" id="UP001240164"/>
    </source>
</evidence>
<reference evidence="1 2" key="1">
    <citation type="submission" date="2023-07" db="EMBL/GenBank/DDBJ databases">
        <title>Sorghum-associated microbial communities from plants grown in Nebraska, USA.</title>
        <authorList>
            <person name="Schachtman D."/>
        </authorList>
    </citation>
    <scope>NUCLEOTIDE SEQUENCE [LARGE SCALE GENOMIC DNA]</scope>
    <source>
        <strain evidence="1 2">CC146</strain>
    </source>
</reference>
<comment type="caution">
    <text evidence="1">The sequence shown here is derived from an EMBL/GenBank/DDBJ whole genome shotgun (WGS) entry which is preliminary data.</text>
</comment>
<dbReference type="EMBL" id="JAUSQP010000001">
    <property type="protein sequence ID" value="MDP9803238.1"/>
    <property type="molecule type" value="Genomic_DNA"/>
</dbReference>
<protein>
    <submittedName>
        <fullName evidence="1">Uncharacterized protein</fullName>
    </submittedName>
</protein>
<sequence>MSTQTFHYFLTYATFIDVNTGEIGNVTATQGYGDNRINKSGLKTIASEIEKFIKSQDPSRVVRDIKIISVSYLGEMTEAEFNS</sequence>
<proteinExistence type="predicted"/>
<gene>
    <name evidence="1" type="ORF">J2771_001492</name>
</gene>
<accession>A0ABD5AKY2</accession>
<organism evidence="1 2">
    <name type="scientific">Acinetobacter calcoaceticus</name>
    <dbReference type="NCBI Taxonomy" id="471"/>
    <lineage>
        <taxon>Bacteria</taxon>
        <taxon>Pseudomonadati</taxon>
        <taxon>Pseudomonadota</taxon>
        <taxon>Gammaproteobacteria</taxon>
        <taxon>Moraxellales</taxon>
        <taxon>Moraxellaceae</taxon>
        <taxon>Acinetobacter</taxon>
        <taxon>Acinetobacter calcoaceticus/baumannii complex</taxon>
    </lineage>
</organism>